<feature type="binding site" evidence="1">
    <location>
        <position position="243"/>
    </location>
    <ligand>
        <name>Mg(2+)</name>
        <dbReference type="ChEBI" id="CHEBI:18420"/>
        <label>3</label>
    </ligand>
</feature>
<evidence type="ECO:0000259" key="3">
    <source>
        <dbReference type="Pfam" id="PF00586"/>
    </source>
</evidence>
<keyword evidence="1" id="KW-0784">Thiamine biosynthesis</keyword>
<feature type="binding site" evidence="1">
    <location>
        <position position="85"/>
    </location>
    <ligand>
        <name>Mg(2+)</name>
        <dbReference type="ChEBI" id="CHEBI:18420"/>
        <label>2</label>
    </ligand>
</feature>
<comment type="miscellaneous">
    <text evidence="1">Reaction mechanism of ThiL seems to utilize a direct, inline transfer of the gamma-phosphate of ATP to TMP rather than a phosphorylated enzyme intermediate.</text>
</comment>
<feature type="binding site" evidence="1">
    <location>
        <position position="374"/>
    </location>
    <ligand>
        <name>substrate</name>
    </ligand>
</feature>
<dbReference type="PANTHER" id="PTHR30270">
    <property type="entry name" value="THIAMINE-MONOPHOSPHATE KINASE"/>
    <property type="match status" value="1"/>
</dbReference>
<feature type="binding site" evidence="1">
    <location>
        <position position="41"/>
    </location>
    <ligand>
        <name>Mg(2+)</name>
        <dbReference type="ChEBI" id="CHEBI:18420"/>
        <label>3</label>
    </ligand>
</feature>
<keyword evidence="5" id="KW-1185">Reference proteome</keyword>
<comment type="catalytic activity">
    <reaction evidence="1">
        <text>thiamine phosphate + ATP = thiamine diphosphate + ADP</text>
        <dbReference type="Rhea" id="RHEA:15913"/>
        <dbReference type="ChEBI" id="CHEBI:30616"/>
        <dbReference type="ChEBI" id="CHEBI:37575"/>
        <dbReference type="ChEBI" id="CHEBI:58937"/>
        <dbReference type="ChEBI" id="CHEBI:456216"/>
        <dbReference type="EC" id="2.7.4.16"/>
    </reaction>
</comment>
<feature type="binding site" evidence="1">
    <location>
        <position position="296"/>
    </location>
    <ligand>
        <name>substrate</name>
    </ligand>
</feature>
<dbReference type="Proteomes" id="UP001140258">
    <property type="component" value="Unassembled WGS sequence"/>
</dbReference>
<dbReference type="EMBL" id="JANUCQ010000002">
    <property type="protein sequence ID" value="MCS3922282.1"/>
    <property type="molecule type" value="Genomic_DNA"/>
</dbReference>
<comment type="function">
    <text evidence="1">Catalyzes the ATP-dependent phosphorylation of thiamine-monophosphate (TMP) to form thiamine-pyrophosphate (TPP), the active form of vitamin B1.</text>
</comment>
<feature type="binding site" evidence="1">
    <location>
        <position position="57"/>
    </location>
    <ligand>
        <name>Mg(2+)</name>
        <dbReference type="ChEBI" id="CHEBI:18420"/>
        <label>2</label>
    </ligand>
</feature>
<sequence>MENMENMEKKAINEFDIIDIIQKNNTSVKGNSGIIKSIGDDCAVINLGINKLVITTDMLFKSTHFPELLTPFQIGKRVVTANVSDIASMCAKPLGIVVSMGFDKETADKKYIDELSRGINSACCEYECPLVGGDTNKSEELVLSGTAFGITSNPVFRDFNLKETETNQYESNIYITNDLGKVSCALIMYEKYLIDKKNGVPYDFNVGLKLINNYPEIFNKLSEPKARIFEGMALNGHINTCCDISDGLGKDITYLNNFELNSEDILNCASSETFEFCEELDIDDIGLLDIILNSGEEFELLFSSFNSSHYLNNKLEKIERKNKSKNKNDENKDNSNNNKNNDSKVQKIGKTIENGQYIDSVAFNKFHEGVVKGYVHRWND</sequence>
<dbReference type="HAMAP" id="MF_02128">
    <property type="entry name" value="TMP_kinase"/>
    <property type="match status" value="1"/>
</dbReference>
<keyword evidence="1" id="KW-0479">Metal-binding</keyword>
<dbReference type="InterPro" id="IPR036676">
    <property type="entry name" value="PurM-like_C_sf"/>
</dbReference>
<feature type="binding site" evidence="1">
    <location>
        <position position="246"/>
    </location>
    <ligand>
        <name>Mg(2+)</name>
        <dbReference type="ChEBI" id="CHEBI:18420"/>
        <label>5</label>
    </ligand>
</feature>
<feature type="binding site" evidence="1">
    <location>
        <position position="41"/>
    </location>
    <ligand>
        <name>Mg(2+)</name>
        <dbReference type="ChEBI" id="CHEBI:18420"/>
        <label>4</label>
    </ligand>
</feature>
<evidence type="ECO:0000313" key="5">
    <source>
        <dbReference type="Proteomes" id="UP001140258"/>
    </source>
</evidence>
<feature type="binding site" evidence="1">
    <location>
        <position position="85"/>
    </location>
    <ligand>
        <name>Mg(2+)</name>
        <dbReference type="ChEBI" id="CHEBI:18420"/>
        <label>3</label>
    </ligand>
</feature>
<feature type="binding site" evidence="1">
    <location>
        <position position="55"/>
    </location>
    <ligand>
        <name>Mg(2+)</name>
        <dbReference type="ChEBI" id="CHEBI:18420"/>
        <label>4</label>
    </ligand>
</feature>
<dbReference type="InterPro" id="IPR006283">
    <property type="entry name" value="ThiL-like"/>
</dbReference>
<feature type="binding site" evidence="1">
    <location>
        <position position="64"/>
    </location>
    <ligand>
        <name>substrate</name>
    </ligand>
</feature>
<feature type="binding site" evidence="1">
    <location>
        <position position="57"/>
    </location>
    <ligand>
        <name>Mg(2+)</name>
        <dbReference type="ChEBI" id="CHEBI:18420"/>
        <label>1</label>
    </ligand>
</feature>
<dbReference type="Gene3D" id="3.90.650.10">
    <property type="entry name" value="PurM-like C-terminal domain"/>
    <property type="match status" value="1"/>
</dbReference>
<comment type="caution">
    <text evidence="1">Lacks conserved residue(s) required for the propagation of feature annotation.</text>
</comment>
<feature type="binding site" evidence="1">
    <location>
        <position position="56"/>
    </location>
    <ligand>
        <name>Mg(2+)</name>
        <dbReference type="ChEBI" id="CHEBI:18420"/>
        <label>1</label>
    </ligand>
</feature>
<keyword evidence="1" id="KW-0067">ATP-binding</keyword>
<dbReference type="InterPro" id="IPR036921">
    <property type="entry name" value="PurM-like_N_sf"/>
</dbReference>
<dbReference type="PANTHER" id="PTHR30270:SF3">
    <property type="entry name" value="THIAMINE-MONOPHOSPHATE KINASE"/>
    <property type="match status" value="1"/>
</dbReference>
<dbReference type="GO" id="GO:0009030">
    <property type="term" value="F:thiamine-phosphate kinase activity"/>
    <property type="evidence" value="ECO:0007669"/>
    <property type="project" value="UniProtKB-EC"/>
</dbReference>
<evidence type="ECO:0000256" key="1">
    <source>
        <dbReference type="HAMAP-Rule" id="MF_02128"/>
    </source>
</evidence>
<organism evidence="4 5">
    <name type="scientific">Methanococcus voltae PS</name>
    <dbReference type="NCBI Taxonomy" id="523842"/>
    <lineage>
        <taxon>Archaea</taxon>
        <taxon>Methanobacteriati</taxon>
        <taxon>Methanobacteriota</taxon>
        <taxon>Methanomada group</taxon>
        <taxon>Methanococci</taxon>
        <taxon>Methanococcales</taxon>
        <taxon>Methanococcaceae</taxon>
        <taxon>Methanococcus</taxon>
    </lineage>
</organism>
<feature type="binding site" evidence="1">
    <location>
        <begin position="133"/>
        <end position="134"/>
    </location>
    <ligand>
        <name>ATP</name>
        <dbReference type="ChEBI" id="CHEBI:30616"/>
    </ligand>
</feature>
<keyword evidence="1 4" id="KW-0808">Transferase</keyword>
<keyword evidence="1 4" id="KW-0418">Kinase</keyword>
<comment type="caution">
    <text evidence="4">The sequence shown here is derived from an EMBL/GenBank/DDBJ whole genome shotgun (WGS) entry which is preliminary data.</text>
</comment>
<keyword evidence="1" id="KW-0460">Magnesium</keyword>
<keyword evidence="1" id="KW-0547">Nucleotide-binding</keyword>
<comment type="similarity">
    <text evidence="1">Belongs to the thiamine-monophosphate kinase family.</text>
</comment>
<feature type="domain" description="PurM-like N-terminal" evidence="3">
    <location>
        <begin position="39"/>
        <end position="150"/>
    </location>
</feature>
<reference evidence="4" key="1">
    <citation type="submission" date="2022-08" db="EMBL/GenBank/DDBJ databases">
        <title>Genomic Encyclopedia of Type Strains, Phase V (KMG-V): Genome sequencing to study the core and pangenomes of soil and plant-associated prokaryotes.</title>
        <authorList>
            <person name="Whitman W."/>
        </authorList>
    </citation>
    <scope>NUCLEOTIDE SEQUENCE</scope>
    <source>
        <strain evidence="4">PS</strain>
    </source>
</reference>
<dbReference type="EC" id="2.7.4.16" evidence="1"/>
<feature type="binding site" evidence="1">
    <location>
        <position position="134"/>
    </location>
    <ligand>
        <name>Mg(2+)</name>
        <dbReference type="ChEBI" id="CHEBI:18420"/>
        <label>1</label>
    </ligand>
</feature>
<evidence type="ECO:0000313" key="4">
    <source>
        <dbReference type="EMBL" id="MCS3922282.1"/>
    </source>
</evidence>
<name>A0ABT2EWE7_METVO</name>
<feature type="binding site" evidence="1">
    <location>
        <position position="85"/>
    </location>
    <ligand>
        <name>Mg(2+)</name>
        <dbReference type="ChEBI" id="CHEBI:18420"/>
        <label>4</label>
    </ligand>
</feature>
<feature type="binding site" evidence="1">
    <location>
        <position position="157"/>
    </location>
    <ligand>
        <name>ATP</name>
        <dbReference type="ChEBI" id="CHEBI:30616"/>
    </ligand>
</feature>
<protein>
    <recommendedName>
        <fullName evidence="1">Thiamine-monophosphate kinase</fullName>
        <shortName evidence="1">TMP kinase</shortName>
        <shortName evidence="1">Thiamine-phosphate kinase</shortName>
        <ecNumber evidence="1">2.7.4.16</ecNumber>
    </recommendedName>
</protein>
<feature type="compositionally biased region" description="Basic and acidic residues" evidence="2">
    <location>
        <begin position="319"/>
        <end position="333"/>
    </location>
</feature>
<dbReference type="Pfam" id="PF00586">
    <property type="entry name" value="AIRS"/>
    <property type="match status" value="1"/>
</dbReference>
<proteinExistence type="inferred from homology"/>
<comment type="pathway">
    <text evidence="1">Cofactor biosynthesis; thiamine diphosphate biosynthesis; thiamine diphosphate from thiamine phosphate: step 1/1.</text>
</comment>
<gene>
    <name evidence="1" type="primary">thiL</name>
    <name evidence="4" type="ORF">M2325_000967</name>
</gene>
<feature type="region of interest" description="Disordered" evidence="2">
    <location>
        <begin position="319"/>
        <end position="344"/>
    </location>
</feature>
<feature type="binding site" evidence="1">
    <location>
        <position position="245"/>
    </location>
    <ligand>
        <name>ATP</name>
        <dbReference type="ChEBI" id="CHEBI:30616"/>
    </ligand>
</feature>
<accession>A0ABT2EWE7</accession>
<dbReference type="CDD" id="cd02194">
    <property type="entry name" value="ThiL"/>
    <property type="match status" value="1"/>
</dbReference>
<dbReference type="Gene3D" id="3.30.1330.10">
    <property type="entry name" value="PurM-like, N-terminal domain"/>
    <property type="match status" value="1"/>
</dbReference>
<dbReference type="SUPFAM" id="SSF55326">
    <property type="entry name" value="PurM N-terminal domain-like"/>
    <property type="match status" value="1"/>
</dbReference>
<evidence type="ECO:0000256" key="2">
    <source>
        <dbReference type="SAM" id="MobiDB-lite"/>
    </source>
</evidence>
<dbReference type="SUPFAM" id="SSF56042">
    <property type="entry name" value="PurM C-terminal domain-like"/>
    <property type="match status" value="1"/>
</dbReference>
<dbReference type="InterPro" id="IPR016188">
    <property type="entry name" value="PurM-like_N"/>
</dbReference>